<dbReference type="STRING" id="52689.AKG39_17590"/>
<dbReference type="InterPro" id="IPR036388">
    <property type="entry name" value="WH-like_DNA-bd_sf"/>
</dbReference>
<evidence type="ECO:0000313" key="5">
    <source>
        <dbReference type="Proteomes" id="UP000036873"/>
    </source>
</evidence>
<dbReference type="InterPro" id="IPR001034">
    <property type="entry name" value="DeoR_HTH"/>
</dbReference>
<reference evidence="5" key="1">
    <citation type="submission" date="2015-07" db="EMBL/GenBank/DDBJ databases">
        <title>Draft genome sequence of Acetobacterium bakii DSM 8293, a potential psychrophilic chemical producer through syngas fermentation.</title>
        <authorList>
            <person name="Song Y."/>
            <person name="Hwang S."/>
            <person name="Cho B.-K."/>
        </authorList>
    </citation>
    <scope>NUCLEOTIDE SEQUENCE [LARGE SCALE GENOMIC DNA]</scope>
    <source>
        <strain evidence="5">DSM 8239</strain>
    </source>
</reference>
<dbReference type="Proteomes" id="UP000036873">
    <property type="component" value="Unassembled WGS sequence"/>
</dbReference>
<dbReference type="Pfam" id="PF08220">
    <property type="entry name" value="HTH_DeoR"/>
    <property type="match status" value="1"/>
</dbReference>
<evidence type="ECO:0000256" key="2">
    <source>
        <dbReference type="ARBA" id="ARBA00023163"/>
    </source>
</evidence>
<dbReference type="RefSeq" id="WP_050741708.1">
    <property type="nucleotide sequence ID" value="NZ_LGYO01000061.1"/>
</dbReference>
<dbReference type="Gene3D" id="1.10.10.10">
    <property type="entry name" value="Winged helix-like DNA-binding domain superfamily/Winged helix DNA-binding domain"/>
    <property type="match status" value="1"/>
</dbReference>
<comment type="caution">
    <text evidence="4">The sequence shown here is derived from an EMBL/GenBank/DDBJ whole genome shotgun (WGS) entry which is preliminary data.</text>
</comment>
<dbReference type="InterPro" id="IPR036390">
    <property type="entry name" value="WH_DNA-bd_sf"/>
</dbReference>
<dbReference type="SMART" id="SM01134">
    <property type="entry name" value="DeoRC"/>
    <property type="match status" value="1"/>
</dbReference>
<evidence type="ECO:0000259" key="3">
    <source>
        <dbReference type="PROSITE" id="PS51000"/>
    </source>
</evidence>
<keyword evidence="5" id="KW-1185">Reference proteome</keyword>
<dbReference type="SMART" id="SM00420">
    <property type="entry name" value="HTH_DEOR"/>
    <property type="match status" value="1"/>
</dbReference>
<dbReference type="OrthoDB" id="9797223at2"/>
<accession>A0A0L6TW03</accession>
<dbReference type="AlphaFoldDB" id="A0A0L6TW03"/>
<dbReference type="Gene3D" id="3.40.50.1360">
    <property type="match status" value="1"/>
</dbReference>
<dbReference type="SUPFAM" id="SSF46785">
    <property type="entry name" value="Winged helix' DNA-binding domain"/>
    <property type="match status" value="1"/>
</dbReference>
<dbReference type="PANTHER" id="PTHR30363">
    <property type="entry name" value="HTH-TYPE TRANSCRIPTIONAL REGULATOR SRLR-RELATED"/>
    <property type="match status" value="1"/>
</dbReference>
<dbReference type="PANTHER" id="PTHR30363:SF60">
    <property type="entry name" value="HTH-TYPE TRANSCRIPTIONAL REGULATOR IOLR"/>
    <property type="match status" value="1"/>
</dbReference>
<proteinExistence type="predicted"/>
<keyword evidence="1" id="KW-0805">Transcription regulation</keyword>
<name>A0A0L6TW03_9FIRM</name>
<feature type="domain" description="HTH deoR-type" evidence="3">
    <location>
        <begin position="3"/>
        <end position="58"/>
    </location>
</feature>
<dbReference type="SUPFAM" id="SSF100950">
    <property type="entry name" value="NagB/RpiA/CoA transferase-like"/>
    <property type="match status" value="1"/>
</dbReference>
<sequence length="255" mass="28972">MQHVERRKEILKLILDNRSVKVGTLSEKYKVGEATIRRDLKYLAKEYGITLSYGGAFTKEKITYQTTPEMDIFKKRTHNIEEKRMIAEKAANLIEDGDTIALNAGSTVELMLDYLENIKNVNLITLSLNTALRASLIQGITVYMPGGRLRSFSGAFYGKEATEFLRTFNIDKAFMGAMAVSMSKGITHGAFEEVEINQTIYEISRKCYLLADYSKFDKISLTKMVDLSIFNGFILDDKTPETYREYCKSNGIEII</sequence>
<dbReference type="PATRIC" id="fig|52689.4.peg.3201"/>
<dbReference type="InterPro" id="IPR037171">
    <property type="entry name" value="NagB/RpiA_transferase-like"/>
</dbReference>
<evidence type="ECO:0000313" key="4">
    <source>
        <dbReference type="EMBL" id="KNZ40428.1"/>
    </source>
</evidence>
<protein>
    <submittedName>
        <fullName evidence="4">DeoR faimly transcriptional regulator</fullName>
    </submittedName>
</protein>
<dbReference type="EMBL" id="LGYO01000061">
    <property type="protein sequence ID" value="KNZ40428.1"/>
    <property type="molecule type" value="Genomic_DNA"/>
</dbReference>
<dbReference type="InterPro" id="IPR050313">
    <property type="entry name" value="Carb_Metab_HTH_regulators"/>
</dbReference>
<dbReference type="PROSITE" id="PS51000">
    <property type="entry name" value="HTH_DEOR_2"/>
    <property type="match status" value="1"/>
</dbReference>
<dbReference type="GO" id="GO:0003700">
    <property type="term" value="F:DNA-binding transcription factor activity"/>
    <property type="evidence" value="ECO:0007669"/>
    <property type="project" value="InterPro"/>
</dbReference>
<organism evidence="4 5">
    <name type="scientific">Acetobacterium bakii</name>
    <dbReference type="NCBI Taxonomy" id="52689"/>
    <lineage>
        <taxon>Bacteria</taxon>
        <taxon>Bacillati</taxon>
        <taxon>Bacillota</taxon>
        <taxon>Clostridia</taxon>
        <taxon>Eubacteriales</taxon>
        <taxon>Eubacteriaceae</taxon>
        <taxon>Acetobacterium</taxon>
    </lineage>
</organism>
<dbReference type="InterPro" id="IPR014036">
    <property type="entry name" value="DeoR-like_C"/>
</dbReference>
<dbReference type="Pfam" id="PF00455">
    <property type="entry name" value="DeoRC"/>
    <property type="match status" value="1"/>
</dbReference>
<gene>
    <name evidence="4" type="ORF">AKG39_17590</name>
</gene>
<keyword evidence="2" id="KW-0804">Transcription</keyword>
<evidence type="ECO:0000256" key="1">
    <source>
        <dbReference type="ARBA" id="ARBA00023015"/>
    </source>
</evidence>